<dbReference type="PANTHER" id="PTHR43135">
    <property type="entry name" value="ALPHA-D-RIBOSE 1-METHYLPHOSPHONATE 5-TRIPHOSPHATE DIPHOSPHATASE"/>
    <property type="match status" value="1"/>
</dbReference>
<reference evidence="2 3" key="2">
    <citation type="submission" date="2009-03" db="EMBL/GenBank/DDBJ databases">
        <title>Draft genome sequence of Coprococcus comes (ATCC 27758).</title>
        <authorList>
            <person name="Sudarsanam P."/>
            <person name="Ley R."/>
            <person name="Guruge J."/>
            <person name="Turnbaugh P.J."/>
            <person name="Mahowald M."/>
            <person name="Liep D."/>
            <person name="Gordon J."/>
        </authorList>
    </citation>
    <scope>NUCLEOTIDE SEQUENCE [LARGE SCALE GENOMIC DNA]</scope>
    <source>
        <strain evidence="2 3">ATCC 27758</strain>
    </source>
</reference>
<comment type="caution">
    <text evidence="2">The sequence shown here is derived from an EMBL/GenBank/DDBJ whole genome shotgun (WGS) entry which is preliminary data.</text>
</comment>
<feature type="domain" description="Amidohydrolase-related" evidence="1">
    <location>
        <begin position="68"/>
        <end position="410"/>
    </location>
</feature>
<dbReference type="InterPro" id="IPR051781">
    <property type="entry name" value="Metallo-dep_Hydrolase"/>
</dbReference>
<dbReference type="Gene3D" id="3.20.20.140">
    <property type="entry name" value="Metal-dependent hydrolases"/>
    <property type="match status" value="1"/>
</dbReference>
<dbReference type="PANTHER" id="PTHR43135:SF3">
    <property type="entry name" value="ALPHA-D-RIBOSE 1-METHYLPHOSPHONATE 5-TRIPHOSPHATE DIPHOSPHATASE"/>
    <property type="match status" value="1"/>
</dbReference>
<name>C0B723_9FIRM</name>
<dbReference type="InterPro" id="IPR011059">
    <property type="entry name" value="Metal-dep_hydrolase_composite"/>
</dbReference>
<dbReference type="AlphaFoldDB" id="C0B723"/>
<dbReference type="GO" id="GO:0016810">
    <property type="term" value="F:hydrolase activity, acting on carbon-nitrogen (but not peptide) bonds"/>
    <property type="evidence" value="ECO:0007669"/>
    <property type="project" value="InterPro"/>
</dbReference>
<dbReference type="Gene3D" id="2.30.40.10">
    <property type="entry name" value="Urease, subunit C, domain 1"/>
    <property type="match status" value="1"/>
</dbReference>
<evidence type="ECO:0000313" key="2">
    <source>
        <dbReference type="EMBL" id="EEG90716.1"/>
    </source>
</evidence>
<dbReference type="SUPFAM" id="SSF51338">
    <property type="entry name" value="Composite domain of metallo-dependent hydrolases"/>
    <property type="match status" value="2"/>
</dbReference>
<dbReference type="InterPro" id="IPR032466">
    <property type="entry name" value="Metal_Hydrolase"/>
</dbReference>
<dbReference type="CDD" id="cd01299">
    <property type="entry name" value="Met_dep_hydrolase_A"/>
    <property type="match status" value="1"/>
</dbReference>
<dbReference type="InterPro" id="IPR006680">
    <property type="entry name" value="Amidohydro-rel"/>
</dbReference>
<reference evidence="2 3" key="1">
    <citation type="submission" date="2009-02" db="EMBL/GenBank/DDBJ databases">
        <authorList>
            <person name="Fulton L."/>
            <person name="Clifton S."/>
            <person name="Fulton B."/>
            <person name="Xu J."/>
            <person name="Minx P."/>
            <person name="Pepin K.H."/>
            <person name="Johnson M."/>
            <person name="Bhonagiri V."/>
            <person name="Nash W.E."/>
            <person name="Mardis E.R."/>
            <person name="Wilson R.K."/>
        </authorList>
    </citation>
    <scope>NUCLEOTIDE SEQUENCE [LARGE SCALE GENOMIC DNA]</scope>
    <source>
        <strain evidence="2 3">ATCC 27758</strain>
    </source>
</reference>
<gene>
    <name evidence="2" type="ORF">COPCOM_00944</name>
</gene>
<sequence>MYLKNKGIKRDQGMIISTKYLITGDGKTVLTDKAVYIGEDGKIGKIAPKEELLKEFPQEEVKEYGDATLLPGLMDMHAHLAYGYSQPDSFNYGAQLIMLYALQHAQAAFERGITTVRDMSSAHGVCKNLKLAEKKGFIVIPRIVHTDTGICMTGGHAWEEVEEADGPWAIRKEIRKQVRDGAEWVKILTTNREPYPELTQEELDVAVDECHRRGIKCGVHAGTNPGIQMCIDAGFDTIEHGTFMTLDHAKQMAEKGIAWTPTIMAYTYLYELCKENIEKNGDAPVSDPVMQKEMENYEFFEPAYKAYRDHFKEFYDTGVTVLAGTDMVMYHSPLLPLPRELQYMVEYGITPVQAVQVATSNPAKVLGVEKERGLVAEGLDADLLVVGGDLSRDITRLKDVKFVTLGGKRVFEDGIRYVGTGNMFM</sequence>
<evidence type="ECO:0000259" key="1">
    <source>
        <dbReference type="Pfam" id="PF01979"/>
    </source>
</evidence>
<protein>
    <submittedName>
        <fullName evidence="2">Amidohydrolase family protein</fullName>
    </submittedName>
</protein>
<dbReference type="HOGENOM" id="CLU_023620_2_2_9"/>
<dbReference type="Pfam" id="PF01979">
    <property type="entry name" value="Amidohydro_1"/>
    <property type="match status" value="1"/>
</dbReference>
<dbReference type="SUPFAM" id="SSF51556">
    <property type="entry name" value="Metallo-dependent hydrolases"/>
    <property type="match status" value="1"/>
</dbReference>
<dbReference type="Proteomes" id="UP000003793">
    <property type="component" value="Unassembled WGS sequence"/>
</dbReference>
<dbReference type="InterPro" id="IPR057744">
    <property type="entry name" value="OTAase-like"/>
</dbReference>
<accession>C0B723</accession>
<proteinExistence type="predicted"/>
<evidence type="ECO:0000313" key="3">
    <source>
        <dbReference type="Proteomes" id="UP000003793"/>
    </source>
</evidence>
<dbReference type="EMBL" id="ABVR01000037">
    <property type="protein sequence ID" value="EEG90716.1"/>
    <property type="molecule type" value="Genomic_DNA"/>
</dbReference>
<keyword evidence="2" id="KW-0378">Hydrolase</keyword>
<organism evidence="2 3">
    <name type="scientific">Coprococcus comes ATCC 27758</name>
    <dbReference type="NCBI Taxonomy" id="470146"/>
    <lineage>
        <taxon>Bacteria</taxon>
        <taxon>Bacillati</taxon>
        <taxon>Bacillota</taxon>
        <taxon>Clostridia</taxon>
        <taxon>Lachnospirales</taxon>
        <taxon>Lachnospiraceae</taxon>
        <taxon>Coprococcus</taxon>
    </lineage>
</organism>